<organism evidence="1 2">
    <name type="scientific">Trifolium pratense</name>
    <name type="common">Red clover</name>
    <dbReference type="NCBI Taxonomy" id="57577"/>
    <lineage>
        <taxon>Eukaryota</taxon>
        <taxon>Viridiplantae</taxon>
        <taxon>Streptophyta</taxon>
        <taxon>Embryophyta</taxon>
        <taxon>Tracheophyta</taxon>
        <taxon>Spermatophyta</taxon>
        <taxon>Magnoliopsida</taxon>
        <taxon>eudicotyledons</taxon>
        <taxon>Gunneridae</taxon>
        <taxon>Pentapetalae</taxon>
        <taxon>rosids</taxon>
        <taxon>fabids</taxon>
        <taxon>Fabales</taxon>
        <taxon>Fabaceae</taxon>
        <taxon>Papilionoideae</taxon>
        <taxon>50 kb inversion clade</taxon>
        <taxon>NPAAA clade</taxon>
        <taxon>Hologalegina</taxon>
        <taxon>IRL clade</taxon>
        <taxon>Trifolieae</taxon>
        <taxon>Trifolium</taxon>
    </lineage>
</organism>
<reference evidence="1" key="1">
    <citation type="submission" date="2023-10" db="EMBL/GenBank/DDBJ databases">
        <authorList>
            <person name="Rodriguez Cubillos JULIANA M."/>
            <person name="De Vega J."/>
        </authorList>
    </citation>
    <scope>NUCLEOTIDE SEQUENCE</scope>
</reference>
<accession>A0ACB0K589</accession>
<comment type="caution">
    <text evidence="1">The sequence shown here is derived from an EMBL/GenBank/DDBJ whole genome shotgun (WGS) entry which is preliminary data.</text>
</comment>
<evidence type="ECO:0000313" key="1">
    <source>
        <dbReference type="EMBL" id="CAJ2651518.1"/>
    </source>
</evidence>
<name>A0ACB0K589_TRIPR</name>
<keyword evidence="2" id="KW-1185">Reference proteome</keyword>
<proteinExistence type="predicted"/>
<dbReference type="Proteomes" id="UP001177021">
    <property type="component" value="Unassembled WGS sequence"/>
</dbReference>
<dbReference type="EMBL" id="CASHSV030000141">
    <property type="protein sequence ID" value="CAJ2651518.1"/>
    <property type="molecule type" value="Genomic_DNA"/>
</dbReference>
<sequence>MIMDMERGPRYNAYAKLRETKLQNNYLRLQQYQQQQEQEQENVLQPTKIPTPPTKQIKFHAGVVSGRKGSSLIAQSVPDFSSMLRKENRKPPTNMLPTISSTATLTPPLKNKNKVCGVLSNSRGSSRSANSAAEKKKGVGGGGGGEILMARKSYANFDELRSFSSATANAINGESTRNSRVVGKKTVLRCREF</sequence>
<evidence type="ECO:0000313" key="2">
    <source>
        <dbReference type="Proteomes" id="UP001177021"/>
    </source>
</evidence>
<protein>
    <submittedName>
        <fullName evidence="1">Uncharacterized protein</fullName>
    </submittedName>
</protein>
<gene>
    <name evidence="1" type="ORF">MILVUS5_LOCUS19147</name>
</gene>